<name>A0A4Q9HY11_STRKA</name>
<evidence type="ECO:0000313" key="2">
    <source>
        <dbReference type="Proteomes" id="UP000292452"/>
    </source>
</evidence>
<organism evidence="1 2">
    <name type="scientific">Streptomyces kasugaensis</name>
    <dbReference type="NCBI Taxonomy" id="1946"/>
    <lineage>
        <taxon>Bacteria</taxon>
        <taxon>Bacillati</taxon>
        <taxon>Actinomycetota</taxon>
        <taxon>Actinomycetes</taxon>
        <taxon>Kitasatosporales</taxon>
        <taxon>Streptomycetaceae</taxon>
        <taxon>Streptomyces</taxon>
    </lineage>
</organism>
<keyword evidence="2" id="KW-1185">Reference proteome</keyword>
<sequence>MGGSSAVTDNSLTIRAVPGPHFVAGCTVSTWLQVSKFAGVPIAYVLIGHVPPRSVGETAESVETGLLGMVDAMRLRPAAERVPIVGARLILRGPAVVLDYGHPACTMQLPATGDEWRAHVGAGGQVCLAIGLDPIPPGAGPDAVEAYLARVLATGRAYMGATTIRGR</sequence>
<evidence type="ECO:0000313" key="1">
    <source>
        <dbReference type="EMBL" id="TBO59210.1"/>
    </source>
</evidence>
<reference evidence="1 2" key="1">
    <citation type="submission" date="2019-02" db="EMBL/GenBank/DDBJ databases">
        <title>Draft Genome Sequence of Streptomyces sp. AM-2504, identified by 16S rRNA comparative analysis as a Streptomyces Kasugaensis strain.</title>
        <authorList>
            <person name="Napolioni V."/>
            <person name="Giuliodori A.M."/>
            <person name="Spurio R."/>
            <person name="Fabbretti A."/>
        </authorList>
    </citation>
    <scope>NUCLEOTIDE SEQUENCE [LARGE SCALE GENOMIC DNA]</scope>
    <source>
        <strain evidence="1 2">AM-2504</strain>
    </source>
</reference>
<accession>A0A4Q9HY11</accession>
<dbReference type="AlphaFoldDB" id="A0A4Q9HY11"/>
<dbReference type="EMBL" id="SIXH01000092">
    <property type="protein sequence ID" value="TBO59210.1"/>
    <property type="molecule type" value="Genomic_DNA"/>
</dbReference>
<comment type="caution">
    <text evidence="1">The sequence shown here is derived from an EMBL/GenBank/DDBJ whole genome shotgun (WGS) entry which is preliminary data.</text>
</comment>
<gene>
    <name evidence="1" type="ORF">EYS09_13260</name>
</gene>
<proteinExistence type="predicted"/>
<dbReference type="Proteomes" id="UP000292452">
    <property type="component" value="Unassembled WGS sequence"/>
</dbReference>
<protein>
    <submittedName>
        <fullName evidence="1">Uncharacterized protein</fullName>
    </submittedName>
</protein>